<sequence>MKERIRRVTLLFKELGYNIESEEYDEDAYTAGFHRAATPGGFIYIDRECRFLELAYTFLFSARLGAFLRAQMSILQDICYEFGCYYVVRTEGEDIIFTIHSKLYYAGLNYFSLKETLRDLTTAVQAVEEQVGILFDPDIEGSNYEGS</sequence>
<dbReference type="HOGENOM" id="CLU_1766861_0_0_12"/>
<evidence type="ECO:0008006" key="3">
    <source>
        <dbReference type="Google" id="ProtNLM"/>
    </source>
</evidence>
<name>H9UJ28_SPIAZ</name>
<organism evidence="1 2">
    <name type="scientific">Spirochaeta africana (strain ATCC 700263 / DSM 8902 / Z-7692)</name>
    <dbReference type="NCBI Taxonomy" id="889378"/>
    <lineage>
        <taxon>Bacteria</taxon>
        <taxon>Pseudomonadati</taxon>
        <taxon>Spirochaetota</taxon>
        <taxon>Spirochaetia</taxon>
        <taxon>Spirochaetales</taxon>
        <taxon>Spirochaetaceae</taxon>
        <taxon>Spirochaeta</taxon>
    </lineage>
</organism>
<evidence type="ECO:0000313" key="2">
    <source>
        <dbReference type="Proteomes" id="UP000007383"/>
    </source>
</evidence>
<dbReference type="Proteomes" id="UP000007383">
    <property type="component" value="Chromosome"/>
</dbReference>
<dbReference type="STRING" id="889378.Spiaf_1458"/>
<keyword evidence="2" id="KW-1185">Reference proteome</keyword>
<protein>
    <recommendedName>
        <fullName evidence="3">Bacterial sensory transduction regulator</fullName>
    </recommendedName>
</protein>
<dbReference type="EMBL" id="CP003282">
    <property type="protein sequence ID" value="AFG37521.1"/>
    <property type="molecule type" value="Genomic_DNA"/>
</dbReference>
<proteinExistence type="predicted"/>
<accession>H9UJ28</accession>
<reference evidence="2" key="1">
    <citation type="journal article" date="2013" name="Stand. Genomic Sci.">
        <title>Complete genome sequence of the halophilic bacterium Spirochaeta africana type strain (Z-7692(T)) from the alkaline Lake Magadi in the East African Rift.</title>
        <authorList>
            <person name="Liolos K."/>
            <person name="Abt B."/>
            <person name="Scheuner C."/>
            <person name="Teshima H."/>
            <person name="Held B."/>
            <person name="Lapidus A."/>
            <person name="Nolan M."/>
            <person name="Lucas S."/>
            <person name="Deshpande S."/>
            <person name="Cheng J.F."/>
            <person name="Tapia R."/>
            <person name="Goodwin L.A."/>
            <person name="Pitluck S."/>
            <person name="Pagani I."/>
            <person name="Ivanova N."/>
            <person name="Mavromatis K."/>
            <person name="Mikhailova N."/>
            <person name="Huntemann M."/>
            <person name="Pati A."/>
            <person name="Chen A."/>
            <person name="Palaniappan K."/>
            <person name="Land M."/>
            <person name="Rohde M."/>
            <person name="Tindall B.J."/>
            <person name="Detter J.C."/>
            <person name="Goker M."/>
            <person name="Bristow J."/>
            <person name="Eisen J.A."/>
            <person name="Markowitz V."/>
            <person name="Hugenholtz P."/>
            <person name="Woyke T."/>
            <person name="Klenk H.P."/>
            <person name="Kyrpides N.C."/>
        </authorList>
    </citation>
    <scope>NUCLEOTIDE SEQUENCE</scope>
    <source>
        <strain evidence="2">ATCC 700263 / DSM 8902 / Z-7692</strain>
    </source>
</reference>
<evidence type="ECO:0000313" key="1">
    <source>
        <dbReference type="EMBL" id="AFG37521.1"/>
    </source>
</evidence>
<dbReference type="PATRIC" id="fig|889378.3.peg.1451"/>
<dbReference type="KEGG" id="sfc:Spiaf_1458"/>
<dbReference type="AlphaFoldDB" id="H9UJ28"/>
<gene>
    <name evidence="1" type="ordered locus">Spiaf_1458</name>
</gene>